<keyword evidence="6" id="KW-1185">Reference proteome</keyword>
<dbReference type="EMBL" id="BMMQ01000007">
    <property type="protein sequence ID" value="GGO65624.1"/>
    <property type="molecule type" value="Genomic_DNA"/>
</dbReference>
<evidence type="ECO:0000256" key="2">
    <source>
        <dbReference type="ARBA" id="ARBA00023125"/>
    </source>
</evidence>
<dbReference type="Proteomes" id="UP000638043">
    <property type="component" value="Unassembled WGS sequence"/>
</dbReference>
<organism evidence="5 6">
    <name type="scientific">Microbacterium nanhaiense</name>
    <dbReference type="NCBI Taxonomy" id="1301026"/>
    <lineage>
        <taxon>Bacteria</taxon>
        <taxon>Bacillati</taxon>
        <taxon>Actinomycetota</taxon>
        <taxon>Actinomycetes</taxon>
        <taxon>Micrococcales</taxon>
        <taxon>Microbacteriaceae</taxon>
        <taxon>Microbacterium</taxon>
    </lineage>
</organism>
<reference evidence="6" key="1">
    <citation type="journal article" date="2019" name="Int. J. Syst. Evol. Microbiol.">
        <title>The Global Catalogue of Microorganisms (GCM) 10K type strain sequencing project: providing services to taxonomists for standard genome sequencing and annotation.</title>
        <authorList>
            <consortium name="The Broad Institute Genomics Platform"/>
            <consortium name="The Broad Institute Genome Sequencing Center for Infectious Disease"/>
            <person name="Wu L."/>
            <person name="Ma J."/>
        </authorList>
    </citation>
    <scope>NUCLEOTIDE SEQUENCE [LARGE SCALE GENOMIC DNA]</scope>
    <source>
        <strain evidence="6">CGMCC 4.7181</strain>
    </source>
</reference>
<dbReference type="PROSITE" id="PS01117">
    <property type="entry name" value="HTH_MARR_1"/>
    <property type="match status" value="1"/>
</dbReference>
<dbReference type="RefSeq" id="WP_188702080.1">
    <property type="nucleotide sequence ID" value="NZ_BMMQ01000007.1"/>
</dbReference>
<dbReference type="PROSITE" id="PS50995">
    <property type="entry name" value="HTH_MARR_2"/>
    <property type="match status" value="1"/>
</dbReference>
<evidence type="ECO:0000256" key="1">
    <source>
        <dbReference type="ARBA" id="ARBA00023015"/>
    </source>
</evidence>
<comment type="caution">
    <text evidence="5">The sequence shown here is derived from an EMBL/GenBank/DDBJ whole genome shotgun (WGS) entry which is preliminary data.</text>
</comment>
<dbReference type="InterPro" id="IPR023187">
    <property type="entry name" value="Tscrpt_reg_MarR-type_CS"/>
</dbReference>
<evidence type="ECO:0000313" key="5">
    <source>
        <dbReference type="EMBL" id="GGO65624.1"/>
    </source>
</evidence>
<sequence>MAPEHTPRDEALVELADRIVHIARKLNARTHQDPQIVPLSPLEALVLRHVDQNPGITSSHLAADLELRTSNASTVLRTLVEKSLLRRESDPDDRRAVRFALTDTAVDSVERLRTQWAETLGAALPDTADPAEALAVLRALEEALG</sequence>
<evidence type="ECO:0000256" key="3">
    <source>
        <dbReference type="ARBA" id="ARBA00023163"/>
    </source>
</evidence>
<dbReference type="InterPro" id="IPR052526">
    <property type="entry name" value="HTH-type_Bedaq_tolerance"/>
</dbReference>
<feature type="domain" description="HTH marR-type" evidence="4">
    <location>
        <begin position="12"/>
        <end position="145"/>
    </location>
</feature>
<dbReference type="SMART" id="SM00347">
    <property type="entry name" value="HTH_MARR"/>
    <property type="match status" value="1"/>
</dbReference>
<dbReference type="InterPro" id="IPR000835">
    <property type="entry name" value="HTH_MarR-typ"/>
</dbReference>
<dbReference type="PANTHER" id="PTHR39515">
    <property type="entry name" value="CONSERVED PROTEIN"/>
    <property type="match status" value="1"/>
</dbReference>
<dbReference type="PANTHER" id="PTHR39515:SF2">
    <property type="entry name" value="HTH-TYPE TRANSCRIPTIONAL REGULATOR RV0880"/>
    <property type="match status" value="1"/>
</dbReference>
<keyword evidence="3" id="KW-0804">Transcription</keyword>
<protein>
    <submittedName>
        <fullName evidence="5">MarR family transcriptional regulator</fullName>
    </submittedName>
</protein>
<accession>A0ABQ2N222</accession>
<dbReference type="Gene3D" id="1.10.10.10">
    <property type="entry name" value="Winged helix-like DNA-binding domain superfamily/Winged helix DNA-binding domain"/>
    <property type="match status" value="1"/>
</dbReference>
<proteinExistence type="predicted"/>
<keyword evidence="1" id="KW-0805">Transcription regulation</keyword>
<dbReference type="SUPFAM" id="SSF46785">
    <property type="entry name" value="Winged helix' DNA-binding domain"/>
    <property type="match status" value="1"/>
</dbReference>
<name>A0ABQ2N222_9MICO</name>
<dbReference type="InterPro" id="IPR036390">
    <property type="entry name" value="WH_DNA-bd_sf"/>
</dbReference>
<gene>
    <name evidence="5" type="primary">marR</name>
    <name evidence="5" type="ORF">GCM10010910_23210</name>
</gene>
<evidence type="ECO:0000313" key="6">
    <source>
        <dbReference type="Proteomes" id="UP000638043"/>
    </source>
</evidence>
<dbReference type="Pfam" id="PF01047">
    <property type="entry name" value="MarR"/>
    <property type="match status" value="1"/>
</dbReference>
<evidence type="ECO:0000259" key="4">
    <source>
        <dbReference type="PROSITE" id="PS50995"/>
    </source>
</evidence>
<keyword evidence="2" id="KW-0238">DNA-binding</keyword>
<dbReference type="InterPro" id="IPR036388">
    <property type="entry name" value="WH-like_DNA-bd_sf"/>
</dbReference>